<accession>A0A7R9Q4H6</accession>
<dbReference type="AlphaFoldDB" id="A0A7R9Q4H6"/>
<reference evidence="3" key="1">
    <citation type="submission" date="2020-11" db="EMBL/GenBank/DDBJ databases">
        <authorList>
            <person name="Tran Van P."/>
        </authorList>
    </citation>
    <scope>NUCLEOTIDE SEQUENCE</scope>
</reference>
<feature type="signal peptide" evidence="1">
    <location>
        <begin position="1"/>
        <end position="20"/>
    </location>
</feature>
<organism evidence="3">
    <name type="scientific">Medioppia subpectinata</name>
    <dbReference type="NCBI Taxonomy" id="1979941"/>
    <lineage>
        <taxon>Eukaryota</taxon>
        <taxon>Metazoa</taxon>
        <taxon>Ecdysozoa</taxon>
        <taxon>Arthropoda</taxon>
        <taxon>Chelicerata</taxon>
        <taxon>Arachnida</taxon>
        <taxon>Acari</taxon>
        <taxon>Acariformes</taxon>
        <taxon>Sarcoptiformes</taxon>
        <taxon>Oribatida</taxon>
        <taxon>Brachypylina</taxon>
        <taxon>Oppioidea</taxon>
        <taxon>Oppiidae</taxon>
        <taxon>Medioppia</taxon>
    </lineage>
</organism>
<dbReference type="Pfam" id="PF02931">
    <property type="entry name" value="Neur_chan_LBD"/>
    <property type="match status" value="2"/>
</dbReference>
<keyword evidence="1" id="KW-0732">Signal</keyword>
<feature type="domain" description="Neurotransmitter-gated ion-channel ligand-binding" evidence="2">
    <location>
        <begin position="46"/>
        <end position="214"/>
    </location>
</feature>
<dbReference type="OrthoDB" id="6335590at2759"/>
<dbReference type="EMBL" id="CAJPIZ010010621">
    <property type="protein sequence ID" value="CAG2112646.1"/>
    <property type="molecule type" value="Genomic_DNA"/>
</dbReference>
<feature type="chain" id="PRO_5036403732" description="Neurotransmitter-gated ion-channel ligand-binding domain-containing protein" evidence="1">
    <location>
        <begin position="21"/>
        <end position="404"/>
    </location>
</feature>
<evidence type="ECO:0000256" key="1">
    <source>
        <dbReference type="SAM" id="SignalP"/>
    </source>
</evidence>
<dbReference type="GO" id="GO:0004888">
    <property type="term" value="F:transmembrane signaling receptor activity"/>
    <property type="evidence" value="ECO:0007669"/>
    <property type="project" value="InterPro"/>
</dbReference>
<dbReference type="Gene3D" id="2.70.170.10">
    <property type="entry name" value="Neurotransmitter-gated ion-channel ligand-binding domain"/>
    <property type="match status" value="2"/>
</dbReference>
<dbReference type="GO" id="GO:0005230">
    <property type="term" value="F:extracellular ligand-gated monoatomic ion channel activity"/>
    <property type="evidence" value="ECO:0007669"/>
    <property type="project" value="InterPro"/>
</dbReference>
<keyword evidence="4" id="KW-1185">Reference proteome</keyword>
<dbReference type="EMBL" id="OC865196">
    <property type="protein sequence ID" value="CAD7632216.1"/>
    <property type="molecule type" value="Genomic_DNA"/>
</dbReference>
<evidence type="ECO:0000259" key="2">
    <source>
        <dbReference type="Pfam" id="PF02931"/>
    </source>
</evidence>
<dbReference type="InterPro" id="IPR006201">
    <property type="entry name" value="Neur_channel"/>
</dbReference>
<dbReference type="InterPro" id="IPR036734">
    <property type="entry name" value="Neur_chan_lig-bd_sf"/>
</dbReference>
<dbReference type="GO" id="GO:0016020">
    <property type="term" value="C:membrane"/>
    <property type="evidence" value="ECO:0007669"/>
    <property type="project" value="InterPro"/>
</dbReference>
<name>A0A7R9Q4H6_9ACAR</name>
<evidence type="ECO:0000313" key="4">
    <source>
        <dbReference type="Proteomes" id="UP000759131"/>
    </source>
</evidence>
<feature type="domain" description="Neurotransmitter-gated ion-channel ligand-binding" evidence="2">
    <location>
        <begin position="265"/>
        <end position="398"/>
    </location>
</feature>
<dbReference type="InterPro" id="IPR006202">
    <property type="entry name" value="Neur_chan_lig-bd"/>
</dbReference>
<proteinExistence type="predicted"/>
<protein>
    <recommendedName>
        <fullName evidence="2">Neurotransmitter-gated ion-channel ligand-binding domain-containing protein</fullName>
    </recommendedName>
</protein>
<dbReference type="SUPFAM" id="SSF63712">
    <property type="entry name" value="Nicotinic receptor ligand binding domain-like"/>
    <property type="match status" value="2"/>
</dbReference>
<sequence>MNSSIVSIVVFAVCVSQILCNPVAVSLNPKVAALKAFKAKTSPELYDKDVRPNLGEMPVKINVSMYVIDYNLDSPNREMMVNIYFRQLWNDPRLANEGITESAVGGKSLVDRVWIPDTFFANSMEVLANKYPTRNSFLRVEPNGNVFYSERIRVLFRCDARMSTKTDECDLEMESYGLGMTDIEYGWKNGETSVKFDQRGNNHNKYKMTQSLGKEEIKLLPTYVFDKHNYFILKELVILCNPVAVSLNPKVAALKAFKVKTSPELYDKDVRPNLGEMPVKVNVSMYVIDYTLDSPNREMNVNIYFRQLWNDPRLANEDITESAVGGKSLVDRVWIPDTFFANSMEVLANKYPTRNSFLMVKPNGDVFYSERIRVLFRCGARMATKTDECDLEMESCMSSELDIC</sequence>
<dbReference type="Proteomes" id="UP000759131">
    <property type="component" value="Unassembled WGS sequence"/>
</dbReference>
<evidence type="ECO:0000313" key="3">
    <source>
        <dbReference type="EMBL" id="CAD7632216.1"/>
    </source>
</evidence>
<dbReference type="PANTHER" id="PTHR18945">
    <property type="entry name" value="NEUROTRANSMITTER GATED ION CHANNEL"/>
    <property type="match status" value="1"/>
</dbReference>
<gene>
    <name evidence="3" type="ORF">OSB1V03_LOCUS12621</name>
</gene>